<dbReference type="InterPro" id="IPR029903">
    <property type="entry name" value="RmlD-like-bd"/>
</dbReference>
<dbReference type="Gene3D" id="3.40.50.720">
    <property type="entry name" value="NAD(P)-binding Rossmann-like Domain"/>
    <property type="match status" value="1"/>
</dbReference>
<proteinExistence type="inferred from homology"/>
<evidence type="ECO:0000256" key="5">
    <source>
        <dbReference type="ARBA" id="ARBA00048200"/>
    </source>
</evidence>
<dbReference type="InterPro" id="IPR036291">
    <property type="entry name" value="NAD(P)-bd_dom_sf"/>
</dbReference>
<dbReference type="CDD" id="cd05254">
    <property type="entry name" value="dTDP_HR_like_SDR_e"/>
    <property type="match status" value="1"/>
</dbReference>
<dbReference type="OrthoDB" id="9803892at2"/>
<accession>A0A1K1QZM6</accession>
<organism evidence="8 9">
    <name type="scientific">Sinomicrobium oceani</name>
    <dbReference type="NCBI Taxonomy" id="1150368"/>
    <lineage>
        <taxon>Bacteria</taxon>
        <taxon>Pseudomonadati</taxon>
        <taxon>Bacteroidota</taxon>
        <taxon>Flavobacteriia</taxon>
        <taxon>Flavobacteriales</taxon>
        <taxon>Flavobacteriaceae</taxon>
        <taxon>Sinomicrobium</taxon>
    </lineage>
</organism>
<evidence type="ECO:0000256" key="2">
    <source>
        <dbReference type="ARBA" id="ARBA00010944"/>
    </source>
</evidence>
<dbReference type="Gene3D" id="3.90.25.10">
    <property type="entry name" value="UDP-galactose 4-epimerase, domain 1"/>
    <property type="match status" value="1"/>
</dbReference>
<dbReference type="GO" id="GO:0005829">
    <property type="term" value="C:cytosol"/>
    <property type="evidence" value="ECO:0007669"/>
    <property type="project" value="TreeGrafter"/>
</dbReference>
<keyword evidence="6" id="KW-0521">NADP</keyword>
<evidence type="ECO:0000256" key="6">
    <source>
        <dbReference type="RuleBase" id="RU364082"/>
    </source>
</evidence>
<dbReference type="GO" id="GO:0019305">
    <property type="term" value="P:dTDP-rhamnose biosynthetic process"/>
    <property type="evidence" value="ECO:0007669"/>
    <property type="project" value="UniProtKB-UniPathway"/>
</dbReference>
<dbReference type="PANTHER" id="PTHR10491">
    <property type="entry name" value="DTDP-4-DEHYDRORHAMNOSE REDUCTASE"/>
    <property type="match status" value="1"/>
</dbReference>
<dbReference type="STRING" id="1150368.SAMN02927921_03019"/>
<evidence type="ECO:0000256" key="3">
    <source>
        <dbReference type="ARBA" id="ARBA00012929"/>
    </source>
</evidence>
<evidence type="ECO:0000256" key="4">
    <source>
        <dbReference type="ARBA" id="ARBA00017099"/>
    </source>
</evidence>
<dbReference type="UniPathway" id="UPA00124"/>
<dbReference type="Pfam" id="PF04321">
    <property type="entry name" value="RmlD_sub_bind"/>
    <property type="match status" value="1"/>
</dbReference>
<dbReference type="PANTHER" id="PTHR10491:SF4">
    <property type="entry name" value="METHIONINE ADENOSYLTRANSFERASE 2 SUBUNIT BETA"/>
    <property type="match status" value="1"/>
</dbReference>
<evidence type="ECO:0000259" key="7">
    <source>
        <dbReference type="Pfam" id="PF04321"/>
    </source>
</evidence>
<name>A0A1K1QZM6_9FLAO</name>
<gene>
    <name evidence="8" type="ORF">SAMN02927921_03019</name>
</gene>
<protein>
    <recommendedName>
        <fullName evidence="4 6">dTDP-4-dehydrorhamnose reductase</fullName>
        <ecNumber evidence="3 6">1.1.1.133</ecNumber>
    </recommendedName>
</protein>
<dbReference type="Proteomes" id="UP000182248">
    <property type="component" value="Unassembled WGS sequence"/>
</dbReference>
<dbReference type="RefSeq" id="WP_072318217.1">
    <property type="nucleotide sequence ID" value="NZ_FPJE01000017.1"/>
</dbReference>
<dbReference type="EMBL" id="FPJE01000017">
    <property type="protein sequence ID" value="SFW65344.1"/>
    <property type="molecule type" value="Genomic_DNA"/>
</dbReference>
<evidence type="ECO:0000313" key="9">
    <source>
        <dbReference type="Proteomes" id="UP000182248"/>
    </source>
</evidence>
<comment type="catalytic activity">
    <reaction evidence="5">
        <text>dTDP-beta-L-rhamnose + NADP(+) = dTDP-4-dehydro-beta-L-rhamnose + NADPH + H(+)</text>
        <dbReference type="Rhea" id="RHEA:21796"/>
        <dbReference type="ChEBI" id="CHEBI:15378"/>
        <dbReference type="ChEBI" id="CHEBI:57510"/>
        <dbReference type="ChEBI" id="CHEBI:57783"/>
        <dbReference type="ChEBI" id="CHEBI:58349"/>
        <dbReference type="ChEBI" id="CHEBI:62830"/>
        <dbReference type="EC" id="1.1.1.133"/>
    </reaction>
</comment>
<keyword evidence="6" id="KW-0560">Oxidoreductase</keyword>
<evidence type="ECO:0000313" key="8">
    <source>
        <dbReference type="EMBL" id="SFW65344.1"/>
    </source>
</evidence>
<feature type="domain" description="RmlD-like substrate binding" evidence="7">
    <location>
        <begin position="3"/>
        <end position="282"/>
    </location>
</feature>
<dbReference type="SUPFAM" id="SSF51735">
    <property type="entry name" value="NAD(P)-binding Rossmann-fold domains"/>
    <property type="match status" value="1"/>
</dbReference>
<dbReference type="EC" id="1.1.1.133" evidence="3 6"/>
<evidence type="ECO:0000256" key="1">
    <source>
        <dbReference type="ARBA" id="ARBA00004781"/>
    </source>
</evidence>
<dbReference type="AlphaFoldDB" id="A0A1K1QZM6"/>
<comment type="similarity">
    <text evidence="2 6">Belongs to the dTDP-4-dehydrorhamnose reductase family.</text>
</comment>
<comment type="pathway">
    <text evidence="1 6">Carbohydrate biosynthesis; dTDP-L-rhamnose biosynthesis.</text>
</comment>
<sequence>MSKILVTGASGQVGRALAAWSAGCEEDFILVSRDTLDITDAGQVARFLEEHPVKAIINCAAYTAVDAAEDHPVEAEKINSHAVAILAEASKAYGLKLVHISTDYVFDGQKNSPYLETDPVAPLGVYGRTKWEGEAAMRAINPPQSVIIRTSWVYGLHGNNFVKTMLKLGKERDTLQVVDDQVGTPTNAADLAAAILRIVPQSDHDGVRTYHYTNEGVCSWYDFAKAVMEYGKLPCKVIPVPSSEYPTKAKRPKFSVLSKQAFKRDFKTDIPYWRDSLRECLEGVG</sequence>
<comment type="function">
    <text evidence="6">Catalyzes the reduction of dTDP-6-deoxy-L-lyxo-4-hexulose to yield dTDP-L-rhamnose.</text>
</comment>
<dbReference type="NCBIfam" id="TIGR01214">
    <property type="entry name" value="rmlD"/>
    <property type="match status" value="1"/>
</dbReference>
<dbReference type="InterPro" id="IPR005913">
    <property type="entry name" value="dTDP_dehydrorham_reduct"/>
</dbReference>
<reference evidence="8 9" key="1">
    <citation type="submission" date="2016-11" db="EMBL/GenBank/DDBJ databases">
        <authorList>
            <person name="Jaros S."/>
            <person name="Januszkiewicz K."/>
            <person name="Wedrychowicz H."/>
        </authorList>
    </citation>
    <scope>NUCLEOTIDE SEQUENCE [LARGE SCALE GENOMIC DNA]</scope>
    <source>
        <strain evidence="8 9">CGMCC 1.12145</strain>
    </source>
</reference>
<keyword evidence="9" id="KW-1185">Reference proteome</keyword>
<dbReference type="GO" id="GO:0008831">
    <property type="term" value="F:dTDP-4-dehydrorhamnose reductase activity"/>
    <property type="evidence" value="ECO:0007669"/>
    <property type="project" value="UniProtKB-EC"/>
</dbReference>